<evidence type="ECO:0000256" key="3">
    <source>
        <dbReference type="ARBA" id="ARBA00023002"/>
    </source>
</evidence>
<dbReference type="InterPro" id="IPR002355">
    <property type="entry name" value="Cu_oxidase_Cu_BS"/>
</dbReference>
<dbReference type="PROSITE" id="PS00079">
    <property type="entry name" value="MULTICOPPER_OXIDASE1"/>
    <property type="match status" value="1"/>
</dbReference>
<dbReference type="InterPro" id="IPR001117">
    <property type="entry name" value="Cu-oxidase_2nd"/>
</dbReference>
<evidence type="ECO:0000259" key="6">
    <source>
        <dbReference type="Pfam" id="PF07732"/>
    </source>
</evidence>
<feature type="domain" description="Plastocyanin-like" evidence="6">
    <location>
        <begin position="52"/>
        <end position="129"/>
    </location>
</feature>
<comment type="similarity">
    <text evidence="1">Belongs to the multicopper oxidase family.</text>
</comment>
<dbReference type="PROSITE" id="PS00080">
    <property type="entry name" value="MULTICOPPER_OXIDASE2"/>
    <property type="match status" value="1"/>
</dbReference>
<dbReference type="HOGENOM" id="CLU_792864_0_0_1"/>
<evidence type="ECO:0000256" key="1">
    <source>
        <dbReference type="ARBA" id="ARBA00010609"/>
    </source>
</evidence>
<dbReference type="AlphaFoldDB" id="K1PED6"/>
<name>K1PED6_MAGGI</name>
<organism evidence="7">
    <name type="scientific">Magallana gigas</name>
    <name type="common">Pacific oyster</name>
    <name type="synonym">Crassostrea gigas</name>
    <dbReference type="NCBI Taxonomy" id="29159"/>
    <lineage>
        <taxon>Eukaryota</taxon>
        <taxon>Metazoa</taxon>
        <taxon>Spiralia</taxon>
        <taxon>Lophotrochozoa</taxon>
        <taxon>Mollusca</taxon>
        <taxon>Bivalvia</taxon>
        <taxon>Autobranchia</taxon>
        <taxon>Pteriomorphia</taxon>
        <taxon>Ostreida</taxon>
        <taxon>Ostreoidea</taxon>
        <taxon>Ostreidae</taxon>
        <taxon>Magallana</taxon>
    </lineage>
</organism>
<dbReference type="InterPro" id="IPR045087">
    <property type="entry name" value="Cu-oxidase_fam"/>
</dbReference>
<dbReference type="PANTHER" id="PTHR11709:SF394">
    <property type="entry name" value="FI03373P-RELATED"/>
    <property type="match status" value="1"/>
</dbReference>
<dbReference type="Pfam" id="PF00394">
    <property type="entry name" value="Cu-oxidase"/>
    <property type="match status" value="1"/>
</dbReference>
<gene>
    <name evidence="7" type="ORF">CGI_10002542</name>
</gene>
<evidence type="ECO:0000313" key="7">
    <source>
        <dbReference type="EMBL" id="EKC22277.1"/>
    </source>
</evidence>
<dbReference type="InterPro" id="IPR008972">
    <property type="entry name" value="Cupredoxin"/>
</dbReference>
<evidence type="ECO:0000256" key="2">
    <source>
        <dbReference type="ARBA" id="ARBA00022723"/>
    </source>
</evidence>
<keyword evidence="2" id="KW-0479">Metal-binding</keyword>
<keyword evidence="4" id="KW-0186">Copper</keyword>
<evidence type="ECO:0000259" key="5">
    <source>
        <dbReference type="Pfam" id="PF00394"/>
    </source>
</evidence>
<reference evidence="7" key="1">
    <citation type="journal article" date="2012" name="Nature">
        <title>The oyster genome reveals stress adaptation and complexity of shell formation.</title>
        <authorList>
            <person name="Zhang G."/>
            <person name="Fang X."/>
            <person name="Guo X."/>
            <person name="Li L."/>
            <person name="Luo R."/>
            <person name="Xu F."/>
            <person name="Yang P."/>
            <person name="Zhang L."/>
            <person name="Wang X."/>
            <person name="Qi H."/>
            <person name="Xiong Z."/>
            <person name="Que H."/>
            <person name="Xie Y."/>
            <person name="Holland P.W."/>
            <person name="Paps J."/>
            <person name="Zhu Y."/>
            <person name="Wu F."/>
            <person name="Chen Y."/>
            <person name="Wang J."/>
            <person name="Peng C."/>
            <person name="Meng J."/>
            <person name="Yang L."/>
            <person name="Liu J."/>
            <person name="Wen B."/>
            <person name="Zhang N."/>
            <person name="Huang Z."/>
            <person name="Zhu Q."/>
            <person name="Feng Y."/>
            <person name="Mount A."/>
            <person name="Hedgecock D."/>
            <person name="Xu Z."/>
            <person name="Liu Y."/>
            <person name="Domazet-Loso T."/>
            <person name="Du Y."/>
            <person name="Sun X."/>
            <person name="Zhang S."/>
            <person name="Liu B."/>
            <person name="Cheng P."/>
            <person name="Jiang X."/>
            <person name="Li J."/>
            <person name="Fan D."/>
            <person name="Wang W."/>
            <person name="Fu W."/>
            <person name="Wang T."/>
            <person name="Wang B."/>
            <person name="Zhang J."/>
            <person name="Peng Z."/>
            <person name="Li Y."/>
            <person name="Li N."/>
            <person name="Wang J."/>
            <person name="Chen M."/>
            <person name="He Y."/>
            <person name="Tan F."/>
            <person name="Song X."/>
            <person name="Zheng Q."/>
            <person name="Huang R."/>
            <person name="Yang H."/>
            <person name="Du X."/>
            <person name="Chen L."/>
            <person name="Yang M."/>
            <person name="Gaffney P.M."/>
            <person name="Wang S."/>
            <person name="Luo L."/>
            <person name="She Z."/>
            <person name="Ming Y."/>
            <person name="Huang W."/>
            <person name="Zhang S."/>
            <person name="Huang B."/>
            <person name="Zhang Y."/>
            <person name="Qu T."/>
            <person name="Ni P."/>
            <person name="Miao G."/>
            <person name="Wang J."/>
            <person name="Wang Q."/>
            <person name="Steinberg C.E."/>
            <person name="Wang H."/>
            <person name="Li N."/>
            <person name="Qian L."/>
            <person name="Zhang G."/>
            <person name="Li Y."/>
            <person name="Yang H."/>
            <person name="Liu X."/>
            <person name="Wang J."/>
            <person name="Yin Y."/>
            <person name="Wang J."/>
        </authorList>
    </citation>
    <scope>NUCLEOTIDE SEQUENCE [LARGE SCALE GENOMIC DNA]</scope>
    <source>
        <strain evidence="7">05x7-T-G4-1.051#20</strain>
    </source>
</reference>
<sequence>MMWYNYTNFDDPQFQPVVFKDGILQRRVTNVVCREQFIPLTREELRDDVSTGDGRYKLVYAINGEIPSPNIVVFEDQIVSVNVYNKLEVEGVAIHWHGMLHRGTPWMDGSSMISHCPILPGQTFEYRFPDYVADFVTGLLRPQQEHIGIMVMPSEIIPAVDAEFTAVLVDWLRTSAVEKLQAHMLIIVAFDGNDVEPYKTDIVVLQPGERVDFIIFTNRPIDNYRVNIFSTATSVGRTYPGPGATTPCGPDTCTGTRCSCTHTLKLDLGNVIEMVIFSFGFWFLHCHFAHHFFGGMSLVMEEGEIQDMPPVPPNFPTCNKFRFNPYQFDQSLRDHERTLALKGKLFIRGA</sequence>
<dbReference type="Pfam" id="PF07732">
    <property type="entry name" value="Cu-oxidase_3"/>
    <property type="match status" value="1"/>
</dbReference>
<dbReference type="EMBL" id="JH818365">
    <property type="protein sequence ID" value="EKC22277.1"/>
    <property type="molecule type" value="Genomic_DNA"/>
</dbReference>
<proteinExistence type="inferred from homology"/>
<feature type="domain" description="Plastocyanin-like" evidence="5">
    <location>
        <begin position="179"/>
        <end position="228"/>
    </location>
</feature>
<dbReference type="InterPro" id="IPR011707">
    <property type="entry name" value="Cu-oxidase-like_N"/>
</dbReference>
<keyword evidence="3" id="KW-0560">Oxidoreductase</keyword>
<dbReference type="Gene3D" id="2.60.40.420">
    <property type="entry name" value="Cupredoxins - blue copper proteins"/>
    <property type="match status" value="3"/>
</dbReference>
<dbReference type="SUPFAM" id="SSF49503">
    <property type="entry name" value="Cupredoxins"/>
    <property type="match status" value="2"/>
</dbReference>
<dbReference type="InParanoid" id="K1PED6"/>
<dbReference type="GO" id="GO:0005507">
    <property type="term" value="F:copper ion binding"/>
    <property type="evidence" value="ECO:0007669"/>
    <property type="project" value="InterPro"/>
</dbReference>
<dbReference type="InterPro" id="IPR033138">
    <property type="entry name" value="Cu_oxidase_CS"/>
</dbReference>
<accession>K1PED6</accession>
<dbReference type="PANTHER" id="PTHR11709">
    <property type="entry name" value="MULTI-COPPER OXIDASE"/>
    <property type="match status" value="1"/>
</dbReference>
<dbReference type="GO" id="GO:0016491">
    <property type="term" value="F:oxidoreductase activity"/>
    <property type="evidence" value="ECO:0007669"/>
    <property type="project" value="UniProtKB-KW"/>
</dbReference>
<protein>
    <submittedName>
        <fullName evidence="7">L-ascorbate oxidase</fullName>
    </submittedName>
</protein>
<evidence type="ECO:0000256" key="4">
    <source>
        <dbReference type="ARBA" id="ARBA00023008"/>
    </source>
</evidence>